<evidence type="ECO:0000313" key="1">
    <source>
        <dbReference type="EMBL" id="EQB61737.1"/>
    </source>
</evidence>
<organism evidence="1 2">
    <name type="scientific">Vairimorpha apis BRL 01</name>
    <dbReference type="NCBI Taxonomy" id="1037528"/>
    <lineage>
        <taxon>Eukaryota</taxon>
        <taxon>Fungi</taxon>
        <taxon>Fungi incertae sedis</taxon>
        <taxon>Microsporidia</taxon>
        <taxon>Nosematidae</taxon>
        <taxon>Vairimorpha</taxon>
    </lineage>
</organism>
<reference evidence="1 2" key="1">
    <citation type="journal article" date="2013" name="BMC Genomics">
        <title>Genome sequencing and comparative genomics of honey bee microsporidia, Nosema apis reveal novel insights into host-parasite interactions.</title>
        <authorList>
            <person name="Chen Yp."/>
            <person name="Pettis J.S."/>
            <person name="Zhao Y."/>
            <person name="Liu X."/>
            <person name="Tallon L.J."/>
            <person name="Sadzewicz L.D."/>
            <person name="Li R."/>
            <person name="Zheng H."/>
            <person name="Huang S."/>
            <person name="Zhang X."/>
            <person name="Hamilton M.C."/>
            <person name="Pernal S.F."/>
            <person name="Melathopoulos A.P."/>
            <person name="Yan X."/>
            <person name="Evans J.D."/>
        </authorList>
    </citation>
    <scope>NUCLEOTIDE SEQUENCE [LARGE SCALE GENOMIC DNA]</scope>
    <source>
        <strain evidence="1 2">BRL 01</strain>
    </source>
</reference>
<keyword evidence="2" id="KW-1185">Reference proteome</keyword>
<dbReference type="AlphaFoldDB" id="T0L2G5"/>
<dbReference type="EMBL" id="KE647099">
    <property type="protein sequence ID" value="EQB61737.1"/>
    <property type="molecule type" value="Genomic_DNA"/>
</dbReference>
<evidence type="ECO:0000313" key="2">
    <source>
        <dbReference type="Proteomes" id="UP000053780"/>
    </source>
</evidence>
<accession>T0L2G5</accession>
<dbReference type="Proteomes" id="UP000053780">
    <property type="component" value="Unassembled WGS sequence"/>
</dbReference>
<dbReference type="OrthoDB" id="2199341at2759"/>
<dbReference type="HOGENOM" id="CLU_652275_0_0_1"/>
<proteinExistence type="predicted"/>
<protein>
    <submittedName>
        <fullName evidence="1">Uncharacterized protein</fullName>
    </submittedName>
</protein>
<sequence length="421" mass="50286">MNYDPIIEKILEYNRYKISETLNKAVKNTFIIQFIIIPITINYFMLCNDYPELIIYILDKLLIFFEVLKYANTLLIENKELYKINFKHLMPLNLFFLKSKEIYKMNLNLFFIKGKIYKNKEILDLRSRIFICENRLCNDKSYLLKLKNLAYLMQDSLKSFLNRVINETKVCIGCKTLLTEQIDLRVYCKKYEYIVSDNSVSTYANSYLDISKENYFQGIFERKNNGKLILNILSKYNKVTLLHRHIPLHLENDPLNVNYSSILKHLQNITNFIFANFNSNITIYDTILLIILNIFAKNREKILIYTSDTIYIRRCADNFFKMKNLDVVINDSLNSFKSGLYYSYNAYETFTIENLDCNLNENDHNCLQNLFIKFRQEYKRIIEPERLLQTLTSIYLSIKEFVGDNENINVFILEYFIDKLL</sequence>
<dbReference type="VEuPathDB" id="MicrosporidiaDB:NAPIS_ORF00684"/>
<gene>
    <name evidence="1" type="ORF">NAPIS_ORF00684</name>
</gene>
<name>T0L2G5_9MICR</name>